<keyword evidence="4" id="KW-0997">Cell inner membrane</keyword>
<dbReference type="EMBL" id="CP133218">
    <property type="protein sequence ID" value="WML89825.1"/>
    <property type="molecule type" value="Genomic_DNA"/>
</dbReference>
<dbReference type="RefSeq" id="WP_308395918.1">
    <property type="nucleotide sequence ID" value="NZ_CP133218.1"/>
</dbReference>
<dbReference type="Pfam" id="PF00892">
    <property type="entry name" value="EamA"/>
    <property type="match status" value="1"/>
</dbReference>
<dbReference type="PANTHER" id="PTHR30561">
    <property type="entry name" value="SMR FAMILY PROTON-DEPENDENT DRUG EFFLUX TRANSPORTER SUGE"/>
    <property type="match status" value="1"/>
</dbReference>
<feature type="domain" description="EamA" evidence="12">
    <location>
        <begin position="22"/>
        <end position="114"/>
    </location>
</feature>
<feature type="transmembrane region" description="Helical" evidence="11">
    <location>
        <begin position="71"/>
        <end position="91"/>
    </location>
</feature>
<reference evidence="13 14" key="1">
    <citation type="submission" date="2023-08" db="EMBL/GenBank/DDBJ databases">
        <title>New molecular markers tilS and rpoB for phylogenetic and monitoring studies of the genus Thiothrix biodiversity.</title>
        <authorList>
            <person name="Ravin N.V."/>
            <person name="Smolyakov D."/>
            <person name="Markov N.D."/>
            <person name="Beletsky A.V."/>
            <person name="Mardanov A.V."/>
            <person name="Rudenko T.S."/>
            <person name="Grabovich M.Y."/>
        </authorList>
    </citation>
    <scope>NUCLEOTIDE SEQUENCE [LARGE SCALE GENOMIC DNA]</scope>
    <source>
        <strain evidence="13 14">MK1</strain>
    </source>
</reference>
<evidence type="ECO:0000256" key="9">
    <source>
        <dbReference type="ARBA" id="ARBA00023098"/>
    </source>
</evidence>
<dbReference type="InterPro" id="IPR037185">
    <property type="entry name" value="EmrE-like"/>
</dbReference>
<keyword evidence="3" id="KW-0444">Lipid biosynthesis</keyword>
<keyword evidence="5" id="KW-0441">Lipid A biosynthesis</keyword>
<evidence type="ECO:0000256" key="5">
    <source>
        <dbReference type="ARBA" id="ARBA00022556"/>
    </source>
</evidence>
<feature type="transmembrane region" description="Helical" evidence="11">
    <location>
        <begin position="43"/>
        <end position="64"/>
    </location>
</feature>
<gene>
    <name evidence="13" type="ORF">RCF98_12690</name>
</gene>
<evidence type="ECO:0000256" key="6">
    <source>
        <dbReference type="ARBA" id="ARBA00022692"/>
    </source>
</evidence>
<evidence type="ECO:0000313" key="13">
    <source>
        <dbReference type="EMBL" id="WML89825.1"/>
    </source>
</evidence>
<dbReference type="PANTHER" id="PTHR30561:SF9">
    <property type="entry name" value="4-AMINO-4-DEOXY-L-ARABINOSE-PHOSPHOUNDECAPRENOL FLIPPASE SUBUNIT ARNF-RELATED"/>
    <property type="match status" value="1"/>
</dbReference>
<dbReference type="Proteomes" id="UP001236657">
    <property type="component" value="Chromosome"/>
</dbReference>
<evidence type="ECO:0000256" key="1">
    <source>
        <dbReference type="ARBA" id="ARBA00004651"/>
    </source>
</evidence>
<evidence type="ECO:0000256" key="11">
    <source>
        <dbReference type="SAM" id="Phobius"/>
    </source>
</evidence>
<evidence type="ECO:0000313" key="14">
    <source>
        <dbReference type="Proteomes" id="UP001236657"/>
    </source>
</evidence>
<keyword evidence="9" id="KW-0443">Lipid metabolism</keyword>
<keyword evidence="8 11" id="KW-1133">Transmembrane helix</keyword>
<name>A0ABY9MR28_9GAMM</name>
<keyword evidence="6 11" id="KW-0812">Transmembrane</keyword>
<organism evidence="13 14">
    <name type="scientific">Thiothrix lacustris</name>
    <dbReference type="NCBI Taxonomy" id="525917"/>
    <lineage>
        <taxon>Bacteria</taxon>
        <taxon>Pseudomonadati</taxon>
        <taxon>Pseudomonadota</taxon>
        <taxon>Gammaproteobacteria</taxon>
        <taxon>Thiotrichales</taxon>
        <taxon>Thiotrichaceae</taxon>
        <taxon>Thiothrix</taxon>
    </lineage>
</organism>
<evidence type="ECO:0000256" key="8">
    <source>
        <dbReference type="ARBA" id="ARBA00022989"/>
    </source>
</evidence>
<keyword evidence="14" id="KW-1185">Reference proteome</keyword>
<evidence type="ECO:0000256" key="3">
    <source>
        <dbReference type="ARBA" id="ARBA00022516"/>
    </source>
</evidence>
<keyword evidence="2" id="KW-1003">Cell membrane</keyword>
<dbReference type="InterPro" id="IPR000620">
    <property type="entry name" value="EamA_dom"/>
</dbReference>
<evidence type="ECO:0000259" key="12">
    <source>
        <dbReference type="Pfam" id="PF00892"/>
    </source>
</evidence>
<dbReference type="Gene3D" id="1.10.3730.20">
    <property type="match status" value="1"/>
</dbReference>
<keyword evidence="7" id="KW-0448">Lipopolysaccharide biosynthesis</keyword>
<dbReference type="SUPFAM" id="SSF103481">
    <property type="entry name" value="Multidrug resistance efflux transporter EmrE"/>
    <property type="match status" value="1"/>
</dbReference>
<keyword evidence="10 11" id="KW-0472">Membrane</keyword>
<protein>
    <submittedName>
        <fullName evidence="13">EamA family transporter</fullName>
    </submittedName>
</protein>
<proteinExistence type="predicted"/>
<feature type="transmembrane region" description="Helical" evidence="11">
    <location>
        <begin position="97"/>
        <end position="115"/>
    </location>
</feature>
<evidence type="ECO:0000256" key="4">
    <source>
        <dbReference type="ARBA" id="ARBA00022519"/>
    </source>
</evidence>
<evidence type="ECO:0000256" key="2">
    <source>
        <dbReference type="ARBA" id="ARBA00022475"/>
    </source>
</evidence>
<comment type="subcellular location">
    <subcellularLocation>
        <location evidence="1">Cell membrane</location>
        <topology evidence="1">Multi-pass membrane protein</topology>
    </subcellularLocation>
</comment>
<sequence length="116" mass="13002">MTFSQVVLIIFTVMALSVGQVLFKISSSQINFSLTGILPSLLNIQLILALFVYFFATGMWLFVLKQLPLRVAYPYVALAFVIVPLLSHFLLNEKLQWNTFVGAALIFSGVWVTSLK</sequence>
<accession>A0ABY9MR28</accession>
<dbReference type="InterPro" id="IPR000390">
    <property type="entry name" value="Small_drug/metabolite_transptr"/>
</dbReference>
<evidence type="ECO:0000256" key="10">
    <source>
        <dbReference type="ARBA" id="ARBA00023136"/>
    </source>
</evidence>
<evidence type="ECO:0000256" key="7">
    <source>
        <dbReference type="ARBA" id="ARBA00022985"/>
    </source>
</evidence>